<dbReference type="STRING" id="204669.Acid345_0641"/>
<gene>
    <name evidence="1" type="ordered locus">Acid345_0641</name>
</gene>
<dbReference type="EnsemblBacteria" id="ABF39646">
    <property type="protein sequence ID" value="ABF39646"/>
    <property type="gene ID" value="Acid345_0641"/>
</dbReference>
<dbReference type="EMBL" id="CP000360">
    <property type="protein sequence ID" value="ABF39646.1"/>
    <property type="molecule type" value="Genomic_DNA"/>
</dbReference>
<sequence length="385" mass="42502">MNRCEAAPITWKGRRAFRLTNGTVEITVLLGGGHIADFRLCGSPYNTLFESPWSTIEPSQFSSQLHSSSYGDGPIGRLLCGYTGHALALGYFGLPDESESNQGLPLHGEAVASDWKISYSNADDVSASVTMEALLPVYGLRAERTLLLSAGASTVHIEERVTNVKHSPLDFQWVEHAAFGEPLFSAGEAKLYLSANQCRTWPLGYEDRESLVVDRDFDWPHAPWIKGHLVDLSLPFDKNGTGFVAALLTEPERSNAYIAVHNRRLELAAGYVFDRCQFPWIALWEENCARSYPPWNGVTRARGVEFGNSPIPLGLQHAKEMKTLFDVPVFSTIQAGETIATSYQIFVTPMERDWPDISDLREESGSLAVHSQDGRLASIPTSGKP</sequence>
<dbReference type="KEGG" id="aba:Acid345_0641"/>
<name>Q1IU04_KORVE</name>
<keyword evidence="2" id="KW-1185">Reference proteome</keyword>
<dbReference type="Gene3D" id="2.70.98.10">
    <property type="match status" value="1"/>
</dbReference>
<dbReference type="AlphaFoldDB" id="Q1IU04"/>
<protein>
    <recommendedName>
        <fullName evidence="3">Aldose 1-epimerase</fullName>
    </recommendedName>
</protein>
<dbReference type="InterPro" id="IPR014718">
    <property type="entry name" value="GH-type_carb-bd"/>
</dbReference>
<accession>Q1IU04</accession>
<dbReference type="eggNOG" id="COG2017">
    <property type="taxonomic scope" value="Bacteria"/>
</dbReference>
<evidence type="ECO:0000313" key="2">
    <source>
        <dbReference type="Proteomes" id="UP000002432"/>
    </source>
</evidence>
<dbReference type="GO" id="GO:0003824">
    <property type="term" value="F:catalytic activity"/>
    <property type="evidence" value="ECO:0007669"/>
    <property type="project" value="InterPro"/>
</dbReference>
<dbReference type="Proteomes" id="UP000002432">
    <property type="component" value="Chromosome"/>
</dbReference>
<dbReference type="InterPro" id="IPR011013">
    <property type="entry name" value="Gal_mutarotase_sf_dom"/>
</dbReference>
<dbReference type="CDD" id="cd01081">
    <property type="entry name" value="Aldose_epim"/>
    <property type="match status" value="1"/>
</dbReference>
<evidence type="ECO:0008006" key="3">
    <source>
        <dbReference type="Google" id="ProtNLM"/>
    </source>
</evidence>
<dbReference type="HOGENOM" id="CLU_717249_0_0_0"/>
<dbReference type="GO" id="GO:0030246">
    <property type="term" value="F:carbohydrate binding"/>
    <property type="evidence" value="ECO:0007669"/>
    <property type="project" value="InterPro"/>
</dbReference>
<dbReference type="GO" id="GO:0005975">
    <property type="term" value="P:carbohydrate metabolic process"/>
    <property type="evidence" value="ECO:0007669"/>
    <property type="project" value="InterPro"/>
</dbReference>
<dbReference type="RefSeq" id="WP_011521448.1">
    <property type="nucleotide sequence ID" value="NC_008009.1"/>
</dbReference>
<reference evidence="1 2" key="1">
    <citation type="journal article" date="2009" name="Appl. Environ. Microbiol.">
        <title>Three genomes from the phylum Acidobacteria provide insight into the lifestyles of these microorganisms in soils.</title>
        <authorList>
            <person name="Ward N.L."/>
            <person name="Challacombe J.F."/>
            <person name="Janssen P.H."/>
            <person name="Henrissat B."/>
            <person name="Coutinho P.M."/>
            <person name="Wu M."/>
            <person name="Xie G."/>
            <person name="Haft D.H."/>
            <person name="Sait M."/>
            <person name="Badger J."/>
            <person name="Barabote R.D."/>
            <person name="Bradley B."/>
            <person name="Brettin T.S."/>
            <person name="Brinkac L.M."/>
            <person name="Bruce D."/>
            <person name="Creasy T."/>
            <person name="Daugherty S.C."/>
            <person name="Davidsen T.M."/>
            <person name="DeBoy R.T."/>
            <person name="Detter J.C."/>
            <person name="Dodson R.J."/>
            <person name="Durkin A.S."/>
            <person name="Ganapathy A."/>
            <person name="Gwinn-Giglio M."/>
            <person name="Han C.S."/>
            <person name="Khouri H."/>
            <person name="Kiss H."/>
            <person name="Kothari S.P."/>
            <person name="Madupu R."/>
            <person name="Nelson K.E."/>
            <person name="Nelson W.C."/>
            <person name="Paulsen I."/>
            <person name="Penn K."/>
            <person name="Ren Q."/>
            <person name="Rosovitz M.J."/>
            <person name="Selengut J.D."/>
            <person name="Shrivastava S."/>
            <person name="Sullivan S.A."/>
            <person name="Tapia R."/>
            <person name="Thompson L.S."/>
            <person name="Watkins K.L."/>
            <person name="Yang Q."/>
            <person name="Yu C."/>
            <person name="Zafar N."/>
            <person name="Zhou L."/>
            <person name="Kuske C.R."/>
        </authorList>
    </citation>
    <scope>NUCLEOTIDE SEQUENCE [LARGE SCALE GENOMIC DNA]</scope>
    <source>
        <strain evidence="1 2">Ellin345</strain>
    </source>
</reference>
<organism evidence="1 2">
    <name type="scientific">Koribacter versatilis (strain Ellin345)</name>
    <dbReference type="NCBI Taxonomy" id="204669"/>
    <lineage>
        <taxon>Bacteria</taxon>
        <taxon>Pseudomonadati</taxon>
        <taxon>Acidobacteriota</taxon>
        <taxon>Terriglobia</taxon>
        <taxon>Terriglobales</taxon>
        <taxon>Candidatus Korobacteraceae</taxon>
        <taxon>Candidatus Korobacter</taxon>
    </lineage>
</organism>
<dbReference type="SUPFAM" id="SSF74650">
    <property type="entry name" value="Galactose mutarotase-like"/>
    <property type="match status" value="1"/>
</dbReference>
<dbReference type="OrthoDB" id="117462at2"/>
<evidence type="ECO:0000313" key="1">
    <source>
        <dbReference type="EMBL" id="ABF39646.1"/>
    </source>
</evidence>
<proteinExistence type="predicted"/>